<sequence length="469" mass="52217">MKAHRSRTPKLIALLLRWHARVGMVVGLAIIGWGLSGLSHPIISRIQPVADAFAYKLDAMSTADLLTVAAASERAGITGDASAARLLAWRGQQYYRLVVADAVIWLDARTGELIPRGEPDYAVHLARHYLGDQQSAIQSVELQTSFDDDYVYVNRLLPVWRVNFARDDGMRVYVDTASDRLGTVVNNTKAMTSTFFRNVHSWVFIENTALRLSLMSLCLIGGGLISLAGLLQYYLQWRAGRSWRQNSLLRLHRGLGLAVAITAVTFTGSGLYHLWQKQFLPSIAEVPPMAAALNKLSLDWSSLSPYLVQADLVNIDDDYYFRVWAGGELQYRRAAKGELLADGEAVHAQALAQAYMPVDSPLVAMRTVTTFAGEYGFVNKRLPVIALDYDNAEHLSVYVEPRSGALAAVVRDSDRVEGLSFSVLHKWHFIDGLGRTARDSISAFFAAGIALMFILGMVLYIRRWRRRLE</sequence>
<dbReference type="AlphaFoldDB" id="A0A127M0T8"/>
<keyword evidence="1" id="KW-1133">Transmembrane helix</keyword>
<feature type="transmembrane region" description="Helical" evidence="1">
    <location>
        <begin position="255"/>
        <end position="275"/>
    </location>
</feature>
<evidence type="ECO:0008006" key="4">
    <source>
        <dbReference type="Google" id="ProtNLM"/>
    </source>
</evidence>
<dbReference type="RefSeq" id="WP_008253240.1">
    <property type="nucleotide sequence ID" value="NZ_CP014544.1"/>
</dbReference>
<feature type="transmembrane region" description="Helical" evidence="1">
    <location>
        <begin position="12"/>
        <end position="35"/>
    </location>
</feature>
<organism evidence="2 3">
    <name type="scientific">Zhongshania aliphaticivorans</name>
    <dbReference type="NCBI Taxonomy" id="1470434"/>
    <lineage>
        <taxon>Bacteria</taxon>
        <taxon>Pseudomonadati</taxon>
        <taxon>Pseudomonadota</taxon>
        <taxon>Gammaproteobacteria</taxon>
        <taxon>Cellvibrionales</taxon>
        <taxon>Spongiibacteraceae</taxon>
        <taxon>Zhongshania</taxon>
    </lineage>
</organism>
<dbReference type="EMBL" id="CP014544">
    <property type="protein sequence ID" value="AMO66836.1"/>
    <property type="molecule type" value="Genomic_DNA"/>
</dbReference>
<gene>
    <name evidence="2" type="ORF">AZF00_00330</name>
</gene>
<accession>A0A127M0T8</accession>
<protein>
    <recommendedName>
        <fullName evidence="4">PepSY domain-containing protein</fullName>
    </recommendedName>
</protein>
<dbReference type="KEGG" id="zal:AZF00_00330"/>
<dbReference type="Proteomes" id="UP000074119">
    <property type="component" value="Chromosome"/>
</dbReference>
<evidence type="ECO:0000313" key="2">
    <source>
        <dbReference type="EMBL" id="AMO66836.1"/>
    </source>
</evidence>
<reference evidence="2 3" key="1">
    <citation type="submission" date="2015-12" db="EMBL/GenBank/DDBJ databases">
        <authorList>
            <person name="Shamseldin A."/>
            <person name="Moawad H."/>
            <person name="Abd El-Rahim W.M."/>
            <person name="Sadowsky M.J."/>
        </authorList>
    </citation>
    <scope>NUCLEOTIDE SEQUENCE [LARGE SCALE GENOMIC DNA]</scope>
    <source>
        <strain evidence="2 3">SM2</strain>
    </source>
</reference>
<feature type="transmembrane region" description="Helical" evidence="1">
    <location>
        <begin position="214"/>
        <end position="235"/>
    </location>
</feature>
<name>A0A127M0T8_9GAMM</name>
<proteinExistence type="predicted"/>
<evidence type="ECO:0000256" key="1">
    <source>
        <dbReference type="SAM" id="Phobius"/>
    </source>
</evidence>
<feature type="transmembrane region" description="Helical" evidence="1">
    <location>
        <begin position="441"/>
        <end position="461"/>
    </location>
</feature>
<keyword evidence="1" id="KW-0812">Transmembrane</keyword>
<evidence type="ECO:0000313" key="3">
    <source>
        <dbReference type="Proteomes" id="UP000074119"/>
    </source>
</evidence>
<keyword evidence="1" id="KW-0472">Membrane</keyword>
<dbReference type="STRING" id="1470434.AZF00_00330"/>